<accession>A0A9Q1Q9S5</accession>
<evidence type="ECO:0000259" key="2">
    <source>
        <dbReference type="PROSITE" id="PS51489"/>
    </source>
</evidence>
<feature type="compositionally biased region" description="Basic and acidic residues" evidence="1">
    <location>
        <begin position="359"/>
        <end position="369"/>
    </location>
</feature>
<organism evidence="3 4">
    <name type="scientific">Carnegiea gigantea</name>
    <dbReference type="NCBI Taxonomy" id="171969"/>
    <lineage>
        <taxon>Eukaryota</taxon>
        <taxon>Viridiplantae</taxon>
        <taxon>Streptophyta</taxon>
        <taxon>Embryophyta</taxon>
        <taxon>Tracheophyta</taxon>
        <taxon>Spermatophyta</taxon>
        <taxon>Magnoliopsida</taxon>
        <taxon>eudicotyledons</taxon>
        <taxon>Gunneridae</taxon>
        <taxon>Pentapetalae</taxon>
        <taxon>Caryophyllales</taxon>
        <taxon>Cactineae</taxon>
        <taxon>Cactaceae</taxon>
        <taxon>Cactoideae</taxon>
        <taxon>Echinocereeae</taxon>
        <taxon>Carnegiea</taxon>
    </lineage>
</organism>
<dbReference type="PANTHER" id="PTHR14030">
    <property type="entry name" value="MITOTIC CHECKPOINT SERINE/THREONINE-PROTEIN KINASE BUB1"/>
    <property type="match status" value="1"/>
</dbReference>
<protein>
    <recommendedName>
        <fullName evidence="2">BUB1 N-terminal domain-containing protein</fullName>
    </recommendedName>
</protein>
<dbReference type="Proteomes" id="UP001153076">
    <property type="component" value="Unassembled WGS sequence"/>
</dbReference>
<dbReference type="PROSITE" id="PS51489">
    <property type="entry name" value="BUB1_N"/>
    <property type="match status" value="1"/>
</dbReference>
<dbReference type="EMBL" id="JAKOGI010000531">
    <property type="protein sequence ID" value="KAJ8433531.1"/>
    <property type="molecule type" value="Genomic_DNA"/>
</dbReference>
<dbReference type="InterPro" id="IPR013212">
    <property type="entry name" value="Mad3/Bub1_I"/>
</dbReference>
<dbReference type="InterPro" id="IPR015661">
    <property type="entry name" value="Bub1/Mad3"/>
</dbReference>
<feature type="compositionally biased region" description="Basic and acidic residues" evidence="1">
    <location>
        <begin position="239"/>
        <end position="253"/>
    </location>
</feature>
<reference evidence="3" key="1">
    <citation type="submission" date="2022-04" db="EMBL/GenBank/DDBJ databases">
        <title>Carnegiea gigantea Genome sequencing and assembly v2.</title>
        <authorList>
            <person name="Copetti D."/>
            <person name="Sanderson M.J."/>
            <person name="Burquez A."/>
            <person name="Wojciechowski M.F."/>
        </authorList>
    </citation>
    <scope>NUCLEOTIDE SEQUENCE</scope>
    <source>
        <strain evidence="3">SGP5-SGP5p</strain>
        <tissue evidence="3">Aerial part</tissue>
    </source>
</reference>
<evidence type="ECO:0000256" key="1">
    <source>
        <dbReference type="SAM" id="MobiDB-lite"/>
    </source>
</evidence>
<feature type="region of interest" description="Disordered" evidence="1">
    <location>
        <begin position="341"/>
        <end position="369"/>
    </location>
</feature>
<sequence length="369" mass="42173">MATSGTDMVDPETQFLMELRMKSKRRGIELDNNGVEADEEDDGDEGELEWDKYKENVRPLKRGRNVKILNDALKSNSLLSLKQSLLLTRRCIKWVQEAFPAGGDSSGLVVLYEHCVRTFWHDDRYTTDLRYLKVWLEYAENCADAEVIYRFLDANKIGQSHAAYYIAYALHMEAKYKIKTANDIFNQGLSINAQPLQKLEAAYRKFIARSMRRPKIITEEDSVDHIQPSRSFGTLLSRGENRRSQLEASDTAKKNTKGNGGQRIPLSVYKDTNVGRSSGYQADLSKVGSKQWDTLGTQKDRNKENKAIPAKWTSYKIPQRPSGRLGGAVIQGIEVFVDEEYSELHPSRDEARSTSNLQLKDRDEHDIRR</sequence>
<keyword evidence="4" id="KW-1185">Reference proteome</keyword>
<dbReference type="Pfam" id="PF08311">
    <property type="entry name" value="Mad3_BUB1_I"/>
    <property type="match status" value="1"/>
</dbReference>
<dbReference type="GO" id="GO:0051754">
    <property type="term" value="P:meiotic sister chromatid cohesion, centromeric"/>
    <property type="evidence" value="ECO:0007669"/>
    <property type="project" value="TreeGrafter"/>
</dbReference>
<gene>
    <name evidence="3" type="ORF">Cgig2_018084</name>
</gene>
<feature type="region of interest" description="Disordered" evidence="1">
    <location>
        <begin position="229"/>
        <end position="266"/>
    </location>
</feature>
<dbReference type="GO" id="GO:0004672">
    <property type="term" value="F:protein kinase activity"/>
    <property type="evidence" value="ECO:0007669"/>
    <property type="project" value="TreeGrafter"/>
</dbReference>
<proteinExistence type="predicted"/>
<dbReference type="OrthoDB" id="248495at2759"/>
<evidence type="ECO:0000313" key="4">
    <source>
        <dbReference type="Proteomes" id="UP001153076"/>
    </source>
</evidence>
<name>A0A9Q1Q9S5_9CARY</name>
<dbReference type="AlphaFoldDB" id="A0A9Q1Q9S5"/>
<feature type="compositionally biased region" description="Basic and acidic residues" evidence="1">
    <location>
        <begin position="342"/>
        <end position="352"/>
    </location>
</feature>
<dbReference type="SMART" id="SM00777">
    <property type="entry name" value="Mad3_BUB1_I"/>
    <property type="match status" value="1"/>
</dbReference>
<dbReference type="PANTHER" id="PTHR14030:SF19">
    <property type="entry name" value="MITOTIC SPINDLE CHECKPOINT PROTEIN BUBR1"/>
    <property type="match status" value="1"/>
</dbReference>
<feature type="domain" description="BUB1 N-terminal" evidence="2">
    <location>
        <begin position="69"/>
        <end position="232"/>
    </location>
</feature>
<dbReference type="GO" id="GO:0007094">
    <property type="term" value="P:mitotic spindle assembly checkpoint signaling"/>
    <property type="evidence" value="ECO:0007669"/>
    <property type="project" value="InterPro"/>
</dbReference>
<evidence type="ECO:0000313" key="3">
    <source>
        <dbReference type="EMBL" id="KAJ8433531.1"/>
    </source>
</evidence>
<dbReference type="Gene3D" id="1.25.40.430">
    <property type="match status" value="1"/>
</dbReference>
<comment type="caution">
    <text evidence="3">The sequence shown here is derived from an EMBL/GenBank/DDBJ whole genome shotgun (WGS) entry which is preliminary data.</text>
</comment>